<accession>A0A2H5Y7F1</accession>
<protein>
    <submittedName>
        <fullName evidence="1">Uncharacterized protein</fullName>
    </submittedName>
</protein>
<dbReference type="Proteomes" id="UP000236642">
    <property type="component" value="Unassembled WGS sequence"/>
</dbReference>
<comment type="caution">
    <text evidence="1">The sequence shown here is derived from an EMBL/GenBank/DDBJ whole genome shotgun (WGS) entry which is preliminary data.</text>
</comment>
<evidence type="ECO:0000313" key="1">
    <source>
        <dbReference type="EMBL" id="GBD09364.1"/>
    </source>
</evidence>
<name>A0A2H5Y7F1_9CHLR</name>
<sequence length="52" mass="5842">MLAENPLPPANPSATEPVLEDDRCEICGSPMEEIHCKLRCPNCRRMRDCSDP</sequence>
<dbReference type="AlphaFoldDB" id="A0A2H5Y7F1"/>
<reference evidence="2" key="1">
    <citation type="submission" date="2017-09" db="EMBL/GenBank/DDBJ databases">
        <title>Metaegenomics of thermophilic ammonia-oxidizing enrichment culture.</title>
        <authorList>
            <person name="Kato S."/>
            <person name="Suzuki K."/>
        </authorList>
    </citation>
    <scope>NUCLEOTIDE SEQUENCE [LARGE SCALE GENOMIC DNA]</scope>
</reference>
<dbReference type="EMBL" id="BEHY01000038">
    <property type="protein sequence ID" value="GBD09364.1"/>
    <property type="molecule type" value="Genomic_DNA"/>
</dbReference>
<evidence type="ECO:0000313" key="2">
    <source>
        <dbReference type="Proteomes" id="UP000236642"/>
    </source>
</evidence>
<organism evidence="1 2">
    <name type="scientific">Candidatus Thermoflexus japonica</name>
    <dbReference type="NCBI Taxonomy" id="2035417"/>
    <lineage>
        <taxon>Bacteria</taxon>
        <taxon>Bacillati</taxon>
        <taxon>Chloroflexota</taxon>
        <taxon>Thermoflexia</taxon>
        <taxon>Thermoflexales</taxon>
        <taxon>Thermoflexaceae</taxon>
        <taxon>Thermoflexus</taxon>
    </lineage>
</organism>
<gene>
    <name evidence="1" type="ORF">HRbin22_01614</name>
</gene>
<proteinExistence type="predicted"/>